<protein>
    <submittedName>
        <fullName evidence="3">Sodium/potassium-transporting_ATPase alpha chain</fullName>
    </submittedName>
</protein>
<gene>
    <name evidence="3" type="ORF">HINF_LOCUS23480</name>
</gene>
<name>A0ABP1ICF2_9EUKA</name>
<evidence type="ECO:0000313" key="3">
    <source>
        <dbReference type="EMBL" id="CAL6012805.1"/>
    </source>
</evidence>
<dbReference type="SUPFAM" id="SSF81660">
    <property type="entry name" value="Metal cation-transporting ATPase, ATP-binding domain N"/>
    <property type="match status" value="1"/>
</dbReference>
<accession>A0ABP1ICF2</accession>
<evidence type="ECO:0000313" key="4">
    <source>
        <dbReference type="Proteomes" id="UP001642409"/>
    </source>
</evidence>
<dbReference type="Gene3D" id="3.40.1110.10">
    <property type="entry name" value="Calcium-transporting ATPase, cytoplasmic domain N"/>
    <property type="match status" value="1"/>
</dbReference>
<dbReference type="PANTHER" id="PTHR43294">
    <property type="entry name" value="SODIUM/POTASSIUM-TRANSPORTING ATPASE SUBUNIT ALPHA"/>
    <property type="match status" value="1"/>
</dbReference>
<dbReference type="Pfam" id="PF13246">
    <property type="entry name" value="Cation_ATPase"/>
    <property type="match status" value="1"/>
</dbReference>
<proteinExistence type="predicted"/>
<evidence type="ECO:0000256" key="2">
    <source>
        <dbReference type="ARBA" id="ARBA00022475"/>
    </source>
</evidence>
<keyword evidence="2" id="KW-1003">Cell membrane</keyword>
<comment type="caution">
    <text evidence="3">The sequence shown here is derived from an EMBL/GenBank/DDBJ whole genome shotgun (WGS) entry which is preliminary data.</text>
</comment>
<organism evidence="3 4">
    <name type="scientific">Hexamita inflata</name>
    <dbReference type="NCBI Taxonomy" id="28002"/>
    <lineage>
        <taxon>Eukaryota</taxon>
        <taxon>Metamonada</taxon>
        <taxon>Diplomonadida</taxon>
        <taxon>Hexamitidae</taxon>
        <taxon>Hexamitinae</taxon>
        <taxon>Hexamita</taxon>
    </lineage>
</organism>
<dbReference type="PANTHER" id="PTHR43294:SF21">
    <property type="entry name" value="CATION TRANSPORTING ATPASE"/>
    <property type="match status" value="1"/>
</dbReference>
<reference evidence="3 4" key="1">
    <citation type="submission" date="2024-07" db="EMBL/GenBank/DDBJ databases">
        <authorList>
            <person name="Akdeniz Z."/>
        </authorList>
    </citation>
    <scope>NUCLEOTIDE SEQUENCE [LARGE SCALE GENOMIC DNA]</scope>
</reference>
<evidence type="ECO:0000256" key="1">
    <source>
        <dbReference type="ARBA" id="ARBA00004651"/>
    </source>
</evidence>
<dbReference type="EMBL" id="CAXDID020000067">
    <property type="protein sequence ID" value="CAL6012805.1"/>
    <property type="molecule type" value="Genomic_DNA"/>
</dbReference>
<comment type="subcellular location">
    <subcellularLocation>
        <location evidence="1">Cell membrane</location>
        <topology evidence="1">Multi-pass membrane protein</topology>
    </subcellularLocation>
</comment>
<keyword evidence="4" id="KW-1185">Reference proteome</keyword>
<dbReference type="InterPro" id="IPR050510">
    <property type="entry name" value="Cation_transp_ATPase_P-type"/>
</dbReference>
<dbReference type="Proteomes" id="UP001642409">
    <property type="component" value="Unassembled WGS sequence"/>
</dbReference>
<keyword evidence="2" id="KW-0472">Membrane</keyword>
<sequence>MTVSHIFDCVDIKEVMWNFAKELPTIDLKNYNQPLIDVLALNSRCEFDTTDPEPSLLKKRTFGDASESGIMRFTSLYFQKSMLKELSVWRETHSKKFKEVPFSSVYKFQLSVHMYNNKQDLITLKGAPEKVFKVFKQLLFRLINNMLVLASHYNSFIQLISSDLCIQSCINIVKNRLLQQFILKYQYLVKIATLQNLKQSNNYSYYNILMQIRLSSTHIIFQFYMYTILQVFHFKVLILQVSL</sequence>
<dbReference type="InterPro" id="IPR023299">
    <property type="entry name" value="ATPase_P-typ_cyto_dom_N"/>
</dbReference>